<evidence type="ECO:0000256" key="2">
    <source>
        <dbReference type="ARBA" id="ARBA00022777"/>
    </source>
</evidence>
<dbReference type="Gene3D" id="3.30.1010.10">
    <property type="entry name" value="Phosphatidylinositol 3-kinase Catalytic Subunit, Chain A, domain 4"/>
    <property type="match status" value="1"/>
</dbReference>
<gene>
    <name evidence="4" type="ORF">M427DRAFT_236247</name>
</gene>
<dbReference type="PANTHER" id="PTHR11139">
    <property type="entry name" value="ATAXIA TELANGIECTASIA MUTATED ATM -RELATED"/>
    <property type="match status" value="1"/>
</dbReference>
<dbReference type="SUPFAM" id="SSF56112">
    <property type="entry name" value="Protein kinase-like (PK-like)"/>
    <property type="match status" value="1"/>
</dbReference>
<feature type="domain" description="PI3K/PI4K catalytic" evidence="3">
    <location>
        <begin position="143"/>
        <end position="486"/>
    </location>
</feature>
<evidence type="ECO:0000313" key="4">
    <source>
        <dbReference type="EMBL" id="KXS17964.1"/>
    </source>
</evidence>
<dbReference type="InterPro" id="IPR050517">
    <property type="entry name" value="DDR_Repair_Kinase"/>
</dbReference>
<evidence type="ECO:0000259" key="3">
    <source>
        <dbReference type="PROSITE" id="PS50290"/>
    </source>
</evidence>
<dbReference type="InterPro" id="IPR018936">
    <property type="entry name" value="PI3/4_kinase_CS"/>
</dbReference>
<dbReference type="AlphaFoldDB" id="A0A139AMY1"/>
<evidence type="ECO:0000256" key="1">
    <source>
        <dbReference type="ARBA" id="ARBA00022679"/>
    </source>
</evidence>
<keyword evidence="2 4" id="KW-0418">Kinase</keyword>
<dbReference type="STRING" id="1344416.A0A139AMY1"/>
<dbReference type="InterPro" id="IPR036940">
    <property type="entry name" value="PI3/4_kinase_cat_sf"/>
</dbReference>
<dbReference type="Proteomes" id="UP000070544">
    <property type="component" value="Unassembled WGS sequence"/>
</dbReference>
<evidence type="ECO:0000313" key="5">
    <source>
        <dbReference type="Proteomes" id="UP000070544"/>
    </source>
</evidence>
<dbReference type="Gene3D" id="1.10.1070.11">
    <property type="entry name" value="Phosphatidylinositol 3-/4-kinase, catalytic domain"/>
    <property type="match status" value="1"/>
</dbReference>
<accession>A0A139AMY1</accession>
<dbReference type="SMART" id="SM00146">
    <property type="entry name" value="PI3Kc"/>
    <property type="match status" value="1"/>
</dbReference>
<dbReference type="PROSITE" id="PS00916">
    <property type="entry name" value="PI3_4_KINASE_2"/>
    <property type="match status" value="1"/>
</dbReference>
<keyword evidence="1" id="KW-0808">Transferase</keyword>
<dbReference type="PANTHER" id="PTHR11139:SF71">
    <property type="entry name" value="SERINE_THREONINE-PROTEIN KINASE SMG1"/>
    <property type="match status" value="1"/>
</dbReference>
<reference evidence="4 5" key="1">
    <citation type="journal article" date="2015" name="Genome Biol. Evol.">
        <title>Phylogenomic analyses indicate that early fungi evolved digesting cell walls of algal ancestors of land plants.</title>
        <authorList>
            <person name="Chang Y."/>
            <person name="Wang S."/>
            <person name="Sekimoto S."/>
            <person name="Aerts A.L."/>
            <person name="Choi C."/>
            <person name="Clum A."/>
            <person name="LaButti K.M."/>
            <person name="Lindquist E.A."/>
            <person name="Yee Ngan C."/>
            <person name="Ohm R.A."/>
            <person name="Salamov A.A."/>
            <person name="Grigoriev I.V."/>
            <person name="Spatafora J.W."/>
            <person name="Berbee M.L."/>
        </authorList>
    </citation>
    <scope>NUCLEOTIDE SEQUENCE [LARGE SCALE GENOMIC DNA]</scope>
    <source>
        <strain evidence="4 5">JEL478</strain>
    </source>
</reference>
<name>A0A139AMY1_GONPJ</name>
<proteinExistence type="predicted"/>
<dbReference type="EMBL" id="KQ965744">
    <property type="protein sequence ID" value="KXS17964.1"/>
    <property type="molecule type" value="Genomic_DNA"/>
</dbReference>
<dbReference type="InterPro" id="IPR011009">
    <property type="entry name" value="Kinase-like_dom_sf"/>
</dbReference>
<dbReference type="GO" id="GO:0004674">
    <property type="term" value="F:protein serine/threonine kinase activity"/>
    <property type="evidence" value="ECO:0007669"/>
    <property type="project" value="TreeGrafter"/>
</dbReference>
<dbReference type="GO" id="GO:0000184">
    <property type="term" value="P:nuclear-transcribed mRNA catabolic process, nonsense-mediated decay"/>
    <property type="evidence" value="ECO:0007669"/>
    <property type="project" value="TreeGrafter"/>
</dbReference>
<organism evidence="4 5">
    <name type="scientific">Gonapodya prolifera (strain JEL478)</name>
    <name type="common">Monoblepharis prolifera</name>
    <dbReference type="NCBI Taxonomy" id="1344416"/>
    <lineage>
        <taxon>Eukaryota</taxon>
        <taxon>Fungi</taxon>
        <taxon>Fungi incertae sedis</taxon>
        <taxon>Chytridiomycota</taxon>
        <taxon>Chytridiomycota incertae sedis</taxon>
        <taxon>Monoblepharidomycetes</taxon>
        <taxon>Monoblepharidales</taxon>
        <taxon>Gonapodyaceae</taxon>
        <taxon>Gonapodya</taxon>
    </lineage>
</organism>
<dbReference type="InterPro" id="IPR000403">
    <property type="entry name" value="PI3/4_kinase_cat_dom"/>
</dbReference>
<dbReference type="Pfam" id="PF00454">
    <property type="entry name" value="PI3_PI4_kinase"/>
    <property type="match status" value="1"/>
</dbReference>
<dbReference type="PROSITE" id="PS50290">
    <property type="entry name" value="PI3_4_KINASE_3"/>
    <property type="match status" value="1"/>
</dbReference>
<keyword evidence="5" id="KW-1185">Reference proteome</keyword>
<dbReference type="GO" id="GO:0005634">
    <property type="term" value="C:nucleus"/>
    <property type="evidence" value="ECO:0007669"/>
    <property type="project" value="TreeGrafter"/>
</dbReference>
<protein>
    <submittedName>
        <fullName evidence="4">Kinase-like protein</fullName>
    </submittedName>
</protein>
<dbReference type="OrthoDB" id="381190at2759"/>
<sequence length="1056" mass="118916">MFESESARRYQRVEFERKRVAKNMSLSDRQRERIIRMTYATVMTPLLKQFDDLLLATFRRTIHEERFWSVSGEAIMRALQSFKDPQEFGSFVDLWRPFQDIQRRLQKTLQQRSLQLTNVGSSLGTLAPGVLEIPGVSTAIVGIAEQIEVLPTKTRPKKFSFIGSNGEHYPFLVKGHEDLHLDERMMQFLAVVDDLLQRDKNGWVKHLSTRGYPVIPLGNSFGLIAWVEGTTAIFTLYRKWQQRQYNNSLLMSKEGDGPISLPQKPQDAFAERLARALDQNDLPRTTLRNQIPQSLLEDVHRSLESEAPDSLISNEIICTCADAQELWKKQKCFSRSTAVMSIVGYVIGLGDRHLDNLLVDFSAGEMVHIDFNVCFEKGKQLRVPETVPFRLTKNILGALGFLGVEGLFRRAAEDTLKVLRSSREVLLTLLEAFIHDPLVDWAFDIEVEQDRRLAELEVQIGLLRSRLAEVRNPFKETLLDLSTYLPDLAAYALAHVERVGRMRALVDELSHLETTSPVEDIEIRTCTMELTMLGQNLTIALKSTAAKSSQHENALRLLTGPFLQALANELFNIDSALGSVRVQLTDNLSHVKKLQRSAKALDVDISTWLVQRKDITKSTFEHLLLYQAVSAPIVEFLVVQDPYSKLYRTLKQLAGNQLLAGEEASTGENSSTFDVSRVLWMIGSMEQDFQDVAARLMNFKSSVDDSTGEDNAVRDMQANVRKCSTLLVEADSALALAQTAISSALSNALLKDQSTMWSGDCLGELFSKSNQDLQYWLKVSGTVYHTCDVFNGICQTVLGWSVLTTLEVSLLGEIKMLLVNLLKFQFDVVCVGLPTMIRSTRAMLKPQQSQADLSQSELHKEIQLIASEAIESFEQSVIKISHMIQNLTTQTFGLDFSNIKQSIENVFASIQKGTVYFLQSHEHTETDFAGITLTDFMDVEKAFENDPAFIESREQIAVVFSSFVSQIIRPSFNVFAHEVIQRLGNSDLSVGFTNAESSESLTSNQMTHGPVQEFLRHLFAGAQMKWKLEERSIQSSMAPKLTTETKDFGLTAEATL</sequence>